<dbReference type="Gene3D" id="3.20.20.140">
    <property type="entry name" value="Metal-dependent hydrolases"/>
    <property type="match status" value="1"/>
</dbReference>
<evidence type="ECO:0000259" key="4">
    <source>
        <dbReference type="Pfam" id="PF01979"/>
    </source>
</evidence>
<keyword evidence="1" id="KW-0479">Metal-binding</keyword>
<dbReference type="GO" id="GO:0019239">
    <property type="term" value="F:deaminase activity"/>
    <property type="evidence" value="ECO:0007669"/>
    <property type="project" value="UniProtKB-ARBA"/>
</dbReference>
<evidence type="ECO:0000256" key="3">
    <source>
        <dbReference type="ARBA" id="ARBA00022833"/>
    </source>
</evidence>
<dbReference type="Gene3D" id="2.30.40.10">
    <property type="entry name" value="Urease, subunit C, domain 1"/>
    <property type="match status" value="1"/>
</dbReference>
<dbReference type="Pfam" id="PF01979">
    <property type="entry name" value="Amidohydro_1"/>
    <property type="match status" value="1"/>
</dbReference>
<organism evidence="5">
    <name type="scientific">marine metagenome</name>
    <dbReference type="NCBI Taxonomy" id="408172"/>
    <lineage>
        <taxon>unclassified sequences</taxon>
        <taxon>metagenomes</taxon>
        <taxon>ecological metagenomes</taxon>
    </lineage>
</organism>
<feature type="domain" description="Amidohydrolase-related" evidence="4">
    <location>
        <begin position="65"/>
        <end position="417"/>
    </location>
</feature>
<dbReference type="FunFam" id="3.20.20.140:FF:000014">
    <property type="entry name" value="5-methylthioadenosine/S-adenosylhomocysteine deaminase"/>
    <property type="match status" value="1"/>
</dbReference>
<gene>
    <name evidence="5" type="ORF">METZ01_LOCUS81623</name>
</gene>
<dbReference type="PANTHER" id="PTHR43794:SF11">
    <property type="entry name" value="AMIDOHYDROLASE-RELATED DOMAIN-CONTAINING PROTEIN"/>
    <property type="match status" value="1"/>
</dbReference>
<keyword evidence="2" id="KW-0378">Hydrolase</keyword>
<dbReference type="GO" id="GO:0016814">
    <property type="term" value="F:hydrolase activity, acting on carbon-nitrogen (but not peptide) bonds, in cyclic amidines"/>
    <property type="evidence" value="ECO:0007669"/>
    <property type="project" value="UniProtKB-ARBA"/>
</dbReference>
<dbReference type="EMBL" id="UINC01006642">
    <property type="protein sequence ID" value="SVA28769.1"/>
    <property type="molecule type" value="Genomic_DNA"/>
</dbReference>
<dbReference type="PANTHER" id="PTHR43794">
    <property type="entry name" value="AMINOHYDROLASE SSNA-RELATED"/>
    <property type="match status" value="1"/>
</dbReference>
<sequence>MAGSLRPMERHRYVADAVVTCDSTDAVYTPGVVEVADDRIAWVGPVGGETTVDGSTTVHHLGGLLMPGLVNSHCHTPMTLVRGAGDGLPLDRWLREAMWPREGRMTAEDVWWGMTLGSAEMLRAGVTTSCEMYLFEEALVEAVTASGARLVMTPGVLSALHADSHGQGSDRMVALAEFHARHHDPAGRITVGIAPHSAYDLGVAACSELADLARSLEVVLHLHVAETKMESAALEAEHGASIVRILAEHGVFGGQVLAAHCVWVDDADIAVLSDAGVAVAHCPVSNMKLGSGIAPLAAMLSAGVTLGLGTDGPASNDSLNLWEEVKMAALLARVAALDSTAVTPAQVLAMATRGAAAAVGLDDVGRLAEGFVADMIRIDLDHSTFVPVTEPSELLAHLVWAGSDRRVTDVWVAGEPVVVDGRVTNVDEDRARAEVSRRAVRLAEG</sequence>
<evidence type="ECO:0000256" key="1">
    <source>
        <dbReference type="ARBA" id="ARBA00022723"/>
    </source>
</evidence>
<evidence type="ECO:0000256" key="2">
    <source>
        <dbReference type="ARBA" id="ARBA00022801"/>
    </source>
</evidence>
<reference evidence="5" key="1">
    <citation type="submission" date="2018-05" db="EMBL/GenBank/DDBJ databases">
        <authorList>
            <person name="Lanie J.A."/>
            <person name="Ng W.-L."/>
            <person name="Kazmierczak K.M."/>
            <person name="Andrzejewski T.M."/>
            <person name="Davidsen T.M."/>
            <person name="Wayne K.J."/>
            <person name="Tettelin H."/>
            <person name="Glass J.I."/>
            <person name="Rusch D."/>
            <person name="Podicherti R."/>
            <person name="Tsui H.-C.T."/>
            <person name="Winkler M.E."/>
        </authorList>
    </citation>
    <scope>NUCLEOTIDE SEQUENCE</scope>
</reference>
<protein>
    <recommendedName>
        <fullName evidence="4">Amidohydrolase-related domain-containing protein</fullName>
    </recommendedName>
</protein>
<proteinExistence type="predicted"/>
<dbReference type="InterPro" id="IPR011059">
    <property type="entry name" value="Metal-dep_hydrolase_composite"/>
</dbReference>
<dbReference type="InterPro" id="IPR032466">
    <property type="entry name" value="Metal_Hydrolase"/>
</dbReference>
<accession>A0A381UKW0</accession>
<dbReference type="InterPro" id="IPR050287">
    <property type="entry name" value="MTA/SAH_deaminase"/>
</dbReference>
<dbReference type="GO" id="GO:0046872">
    <property type="term" value="F:metal ion binding"/>
    <property type="evidence" value="ECO:0007669"/>
    <property type="project" value="UniProtKB-KW"/>
</dbReference>
<dbReference type="SUPFAM" id="SSF51338">
    <property type="entry name" value="Composite domain of metallo-dependent hydrolases"/>
    <property type="match status" value="2"/>
</dbReference>
<name>A0A381UKW0_9ZZZZ</name>
<keyword evidence="3" id="KW-0862">Zinc</keyword>
<dbReference type="AlphaFoldDB" id="A0A381UKW0"/>
<dbReference type="CDD" id="cd01298">
    <property type="entry name" value="ATZ_TRZ_like"/>
    <property type="match status" value="1"/>
</dbReference>
<evidence type="ECO:0000313" key="5">
    <source>
        <dbReference type="EMBL" id="SVA28769.1"/>
    </source>
</evidence>
<dbReference type="InterPro" id="IPR006680">
    <property type="entry name" value="Amidohydro-rel"/>
</dbReference>
<dbReference type="SUPFAM" id="SSF51556">
    <property type="entry name" value="Metallo-dependent hydrolases"/>
    <property type="match status" value="1"/>
</dbReference>